<dbReference type="PANTHER" id="PTHR43884:SF25">
    <property type="entry name" value="ACYL-COA DEHYDROGENASE YDBM-RELATED"/>
    <property type="match status" value="1"/>
</dbReference>
<dbReference type="SUPFAM" id="SSF56645">
    <property type="entry name" value="Acyl-CoA dehydrogenase NM domain-like"/>
    <property type="match status" value="1"/>
</dbReference>
<dbReference type="RefSeq" id="WP_307690671.1">
    <property type="nucleotide sequence ID" value="NZ_JAUSRO010000009.1"/>
</dbReference>
<keyword evidence="1" id="KW-0560">Oxidoreductase</keyword>
<evidence type="ECO:0000313" key="4">
    <source>
        <dbReference type="EMBL" id="MDP9900885.1"/>
    </source>
</evidence>
<dbReference type="Gene3D" id="1.10.540.10">
    <property type="entry name" value="Acyl-CoA dehydrogenase/oxidase, N-terminal domain"/>
    <property type="match status" value="1"/>
</dbReference>
<dbReference type="Proteomes" id="UP001226867">
    <property type="component" value="Unassembled WGS sequence"/>
</dbReference>
<dbReference type="PANTHER" id="PTHR43884">
    <property type="entry name" value="ACYL-COA DEHYDROGENASE"/>
    <property type="match status" value="1"/>
</dbReference>
<gene>
    <name evidence="4" type="ORF">J2W36_003151</name>
</gene>
<feature type="domain" description="Acyl-CoA dehydrogenase/oxidase N-terminal" evidence="2">
    <location>
        <begin position="33"/>
        <end position="94"/>
    </location>
</feature>
<dbReference type="InterPro" id="IPR013107">
    <property type="entry name" value="Acyl-CoA_DH_C"/>
</dbReference>
<evidence type="ECO:0000259" key="2">
    <source>
        <dbReference type="Pfam" id="PF02771"/>
    </source>
</evidence>
<comment type="caution">
    <text evidence="4">The sequence shown here is derived from an EMBL/GenBank/DDBJ whole genome shotgun (WGS) entry which is preliminary data.</text>
</comment>
<evidence type="ECO:0000256" key="1">
    <source>
        <dbReference type="ARBA" id="ARBA00023002"/>
    </source>
</evidence>
<accession>A0ABT9S945</accession>
<dbReference type="Gene3D" id="2.40.110.10">
    <property type="entry name" value="Butyryl-CoA Dehydrogenase, subunit A, domain 2"/>
    <property type="match status" value="1"/>
</dbReference>
<dbReference type="InterPro" id="IPR013786">
    <property type="entry name" value="AcylCoA_DH/ox_N"/>
</dbReference>
<protein>
    <submittedName>
        <fullName evidence="4">Alkylation response protein AidB-like acyl-CoA dehydrogenase</fullName>
    </submittedName>
</protein>
<proteinExistence type="predicted"/>
<reference evidence="4 5" key="1">
    <citation type="submission" date="2023-07" db="EMBL/GenBank/DDBJ databases">
        <title>Sorghum-associated microbial communities from plants grown in Nebraska, USA.</title>
        <authorList>
            <person name="Schachtman D."/>
        </authorList>
    </citation>
    <scope>NUCLEOTIDE SEQUENCE [LARGE SCALE GENOMIC DNA]</scope>
    <source>
        <strain evidence="4 5">DS1607</strain>
    </source>
</reference>
<sequence length="434" mass="46450">MTSFTPTYKGVPLVTETGARIREQVSALIPLMRRHALEGERIGAMPQETLEALHATGAFMLTTPVELGGHALGIRDVVDIVAEMGRGDGAAGWLGFVAGGVRNLLGFPELALQELAETGRNAIGPWAVGASIFSTKVGEARSVDGGLMVKGTWHFGSGCKHAAWAAVGVELMGPQGPRRGMVLLERKQYEILDDWKVMGMRGTCSNSLRTTDETFVPQHRFVDMAELPARMDALNGRYEGLAYRVDARGLMMVTNLTNMAVTYGMARGALDCFIEQAKKLKPFNLPYPTIADAASTQMVAAKAAAMIDLTRAVLHEMAEIVDRSAIDGAGLSLDQESQMQMNSVYGRQLCDDAVSMLQLCLGSSTVGEGNPIQRFVRDIRVANTHGAVRVDPTAELHGRHLLGLPPFAMFAGGLPDVATQPPGGPGMPGMPPRP</sequence>
<dbReference type="EMBL" id="JAUSRO010000009">
    <property type="protein sequence ID" value="MDP9900885.1"/>
    <property type="molecule type" value="Genomic_DNA"/>
</dbReference>
<evidence type="ECO:0000313" key="5">
    <source>
        <dbReference type="Proteomes" id="UP001226867"/>
    </source>
</evidence>
<dbReference type="InterPro" id="IPR009100">
    <property type="entry name" value="AcylCoA_DH/oxidase_NM_dom_sf"/>
</dbReference>
<dbReference type="SUPFAM" id="SSF47203">
    <property type="entry name" value="Acyl-CoA dehydrogenase C-terminal domain-like"/>
    <property type="match status" value="1"/>
</dbReference>
<evidence type="ECO:0000259" key="3">
    <source>
        <dbReference type="Pfam" id="PF08028"/>
    </source>
</evidence>
<dbReference type="PIRSF" id="PIRSF016578">
    <property type="entry name" value="HsaA"/>
    <property type="match status" value="1"/>
</dbReference>
<dbReference type="InterPro" id="IPR037069">
    <property type="entry name" value="AcylCoA_DH/ox_N_sf"/>
</dbReference>
<keyword evidence="5" id="KW-1185">Reference proteome</keyword>
<dbReference type="InterPro" id="IPR036250">
    <property type="entry name" value="AcylCo_DH-like_C"/>
</dbReference>
<dbReference type="InterPro" id="IPR046373">
    <property type="entry name" value="Acyl-CoA_Oxase/DH_mid-dom_sf"/>
</dbReference>
<dbReference type="Gene3D" id="1.20.140.10">
    <property type="entry name" value="Butyryl-CoA Dehydrogenase, subunit A, domain 3"/>
    <property type="match status" value="1"/>
</dbReference>
<name>A0ABT9S945_9BURK</name>
<dbReference type="Pfam" id="PF08028">
    <property type="entry name" value="Acyl-CoA_dh_2"/>
    <property type="match status" value="1"/>
</dbReference>
<dbReference type="Pfam" id="PF02771">
    <property type="entry name" value="Acyl-CoA_dh_N"/>
    <property type="match status" value="1"/>
</dbReference>
<feature type="domain" description="Acyl-CoA dehydrogenase C-terminal" evidence="3">
    <location>
        <begin position="259"/>
        <end position="388"/>
    </location>
</feature>
<organism evidence="4 5">
    <name type="scientific">Variovorax ginsengisoli</name>
    <dbReference type="NCBI Taxonomy" id="363844"/>
    <lineage>
        <taxon>Bacteria</taxon>
        <taxon>Pseudomonadati</taxon>
        <taxon>Pseudomonadota</taxon>
        <taxon>Betaproteobacteria</taxon>
        <taxon>Burkholderiales</taxon>
        <taxon>Comamonadaceae</taxon>
        <taxon>Variovorax</taxon>
    </lineage>
</organism>